<dbReference type="InterPro" id="IPR009057">
    <property type="entry name" value="Homeodomain-like_sf"/>
</dbReference>
<organism evidence="6 7">
    <name type="scientific">Cloacibacillus evryensis</name>
    <dbReference type="NCBI Taxonomy" id="508460"/>
    <lineage>
        <taxon>Bacteria</taxon>
        <taxon>Thermotogati</taxon>
        <taxon>Synergistota</taxon>
        <taxon>Synergistia</taxon>
        <taxon>Synergistales</taxon>
        <taxon>Synergistaceae</taxon>
        <taxon>Cloacibacillus</taxon>
    </lineage>
</organism>
<name>A0AAW5K031_9BACT</name>
<evidence type="ECO:0000259" key="5">
    <source>
        <dbReference type="PROSITE" id="PS50977"/>
    </source>
</evidence>
<keyword evidence="7" id="KW-1185">Reference proteome</keyword>
<evidence type="ECO:0000256" key="2">
    <source>
        <dbReference type="ARBA" id="ARBA00023125"/>
    </source>
</evidence>
<reference evidence="6 7" key="1">
    <citation type="submission" date="2022-06" db="EMBL/GenBank/DDBJ databases">
        <title>Isolation of gut microbiota from human fecal samples.</title>
        <authorList>
            <person name="Pamer E.G."/>
            <person name="Barat B."/>
            <person name="Waligurski E."/>
            <person name="Medina S."/>
            <person name="Paddock L."/>
            <person name="Mostad J."/>
        </authorList>
    </citation>
    <scope>NUCLEOTIDE SEQUENCE [LARGE SCALE GENOMIC DNA]</scope>
    <source>
        <strain evidence="6 7">DFI.9.90</strain>
    </source>
</reference>
<protein>
    <submittedName>
        <fullName evidence="6">TetR/AcrR family transcriptional regulator</fullName>
    </submittedName>
</protein>
<dbReference type="InterPro" id="IPR050109">
    <property type="entry name" value="HTH-type_TetR-like_transc_reg"/>
</dbReference>
<dbReference type="PRINTS" id="PR00455">
    <property type="entry name" value="HTHTETR"/>
</dbReference>
<dbReference type="AlphaFoldDB" id="A0AAW5K031"/>
<keyword evidence="3" id="KW-0804">Transcription</keyword>
<dbReference type="Proteomes" id="UP001205919">
    <property type="component" value="Unassembled WGS sequence"/>
</dbReference>
<accession>A0AAW5K031</accession>
<evidence type="ECO:0000256" key="1">
    <source>
        <dbReference type="ARBA" id="ARBA00023015"/>
    </source>
</evidence>
<dbReference type="GO" id="GO:0003700">
    <property type="term" value="F:DNA-binding transcription factor activity"/>
    <property type="evidence" value="ECO:0007669"/>
    <property type="project" value="TreeGrafter"/>
</dbReference>
<dbReference type="PANTHER" id="PTHR30055:SF234">
    <property type="entry name" value="HTH-TYPE TRANSCRIPTIONAL REGULATOR BETI"/>
    <property type="match status" value="1"/>
</dbReference>
<dbReference type="InterPro" id="IPR001647">
    <property type="entry name" value="HTH_TetR"/>
</dbReference>
<feature type="domain" description="HTH tetR-type" evidence="5">
    <location>
        <begin position="11"/>
        <end position="71"/>
    </location>
</feature>
<evidence type="ECO:0000256" key="3">
    <source>
        <dbReference type="ARBA" id="ARBA00023163"/>
    </source>
</evidence>
<dbReference type="Pfam" id="PF00440">
    <property type="entry name" value="TetR_N"/>
    <property type="match status" value="1"/>
</dbReference>
<evidence type="ECO:0000313" key="7">
    <source>
        <dbReference type="Proteomes" id="UP001205919"/>
    </source>
</evidence>
<dbReference type="PROSITE" id="PS50977">
    <property type="entry name" value="HTH_TETR_2"/>
    <property type="match status" value="1"/>
</dbReference>
<dbReference type="Gene3D" id="1.10.357.10">
    <property type="entry name" value="Tetracycline Repressor, domain 2"/>
    <property type="match status" value="1"/>
</dbReference>
<dbReference type="SUPFAM" id="SSF46689">
    <property type="entry name" value="Homeodomain-like"/>
    <property type="match status" value="1"/>
</dbReference>
<dbReference type="EMBL" id="JANFYT010000002">
    <property type="protein sequence ID" value="MCQ4813114.1"/>
    <property type="molecule type" value="Genomic_DNA"/>
</dbReference>
<evidence type="ECO:0000256" key="4">
    <source>
        <dbReference type="PROSITE-ProRule" id="PRU00335"/>
    </source>
</evidence>
<keyword evidence="2 4" id="KW-0238">DNA-binding</keyword>
<dbReference type="PANTHER" id="PTHR30055">
    <property type="entry name" value="HTH-TYPE TRANSCRIPTIONAL REGULATOR RUTR"/>
    <property type="match status" value="1"/>
</dbReference>
<dbReference type="GO" id="GO:0000976">
    <property type="term" value="F:transcription cis-regulatory region binding"/>
    <property type="evidence" value="ECO:0007669"/>
    <property type="project" value="TreeGrafter"/>
</dbReference>
<dbReference type="InterPro" id="IPR036271">
    <property type="entry name" value="Tet_transcr_reg_TetR-rel_C_sf"/>
</dbReference>
<dbReference type="Gene3D" id="1.10.10.60">
    <property type="entry name" value="Homeodomain-like"/>
    <property type="match status" value="1"/>
</dbReference>
<gene>
    <name evidence="6" type="ORF">NE630_01595</name>
</gene>
<keyword evidence="1" id="KW-0805">Transcription regulation</keyword>
<dbReference type="SUPFAM" id="SSF48498">
    <property type="entry name" value="Tetracyclin repressor-like, C-terminal domain"/>
    <property type="match status" value="1"/>
</dbReference>
<evidence type="ECO:0000313" key="6">
    <source>
        <dbReference type="EMBL" id="MCQ4813114.1"/>
    </source>
</evidence>
<feature type="DNA-binding region" description="H-T-H motif" evidence="4">
    <location>
        <begin position="34"/>
        <end position="53"/>
    </location>
</feature>
<sequence length="198" mass="22435">MARTPNEERRRLKLETILECACAVFCRKGFNSVTMKDIVDECGISRGGIYLYYHSVEEVFVAAAKYHTKRKYDGICKLVGTGIPFGELLDSYFATQKERFLHMENSILLATYEYFFTHRGPEDRALQQSLVSSLHDTIAEILNLGARQGVLADKGLPELTENFLFVFEGMSVLALLGGISEERIDRQLALMRSQLPLK</sequence>
<comment type="caution">
    <text evidence="6">The sequence shown here is derived from an EMBL/GenBank/DDBJ whole genome shotgun (WGS) entry which is preliminary data.</text>
</comment>
<dbReference type="GeneID" id="95757013"/>
<dbReference type="RefSeq" id="WP_034443839.1">
    <property type="nucleotide sequence ID" value="NZ_CAJLEK010000014.1"/>
</dbReference>
<proteinExistence type="predicted"/>